<dbReference type="PANTHER" id="PTHR37024">
    <property type="entry name" value="TYPE VI SECRETION SYSTEM DUF2094 AND IMPA-RELATED DOMAIN PROTEIN"/>
    <property type="match status" value="1"/>
</dbReference>
<evidence type="ECO:0000259" key="3">
    <source>
        <dbReference type="Pfam" id="PF12486"/>
    </source>
</evidence>
<proteinExistence type="predicted"/>
<organism evidence="4 5">
    <name type="scientific">Candidatus Pantoea floridensis</name>
    <dbReference type="NCBI Taxonomy" id="1938870"/>
    <lineage>
        <taxon>Bacteria</taxon>
        <taxon>Pseudomonadati</taxon>
        <taxon>Pseudomonadota</taxon>
        <taxon>Gammaproteobacteria</taxon>
        <taxon>Enterobacterales</taxon>
        <taxon>Erwiniaceae</taxon>
        <taxon>Pantoea</taxon>
    </lineage>
</organism>
<sequence length="438" mass="48850">MNTSQSRQLKTGGDPRCFKEYAALRHEMQKLSHPARPDVNWRLASDLCLTLFEQNGVELQTATWYTVSRAHLAGIDGMREGLAVLVALLTRQWPILWPQPVQTRIKLLASLSRRLQQYLRSQTLTLNDLTALNQVASLLNTAGDHLQRLDLRQSSQLDRLLDRIRNAVAALERGDVVQQNGAAANQHEHSALAVPMGGWVYVATAESTVSERRRLWRRAFFAGIGSALLVVAMLSAACYFVRDPAFKRELLASVAPLSPLLDAASVQKLKERAPGWLNDDDWLNLTQQQLDELLAASPAWQLERGSALVLQANQLLPNGVDAAAMRTRWNQQLLAASLPAENMVGWQQGMDQLKALAQRLDEVDEKGGRYLTVSELKTAVFGISQALSHTVPVEEQLRQLKQLIDQNDDAAQGNVKQVEMHLNQLIASYHLLTLPQHQ</sequence>
<evidence type="ECO:0000313" key="4">
    <source>
        <dbReference type="EMBL" id="SOD39184.1"/>
    </source>
</evidence>
<feature type="domain" description="ImpA N-terminal" evidence="2">
    <location>
        <begin position="10"/>
        <end position="111"/>
    </location>
</feature>
<dbReference type="Proteomes" id="UP000219271">
    <property type="component" value="Unassembled WGS sequence"/>
</dbReference>
<gene>
    <name evidence="4" type="ORF">SAMN06273570_3625</name>
</gene>
<keyword evidence="1" id="KW-1133">Transmembrane helix</keyword>
<keyword evidence="1" id="KW-0472">Membrane</keyword>
<accession>A0A286BYF3</accession>
<evidence type="ECO:0000259" key="2">
    <source>
        <dbReference type="Pfam" id="PF06812"/>
    </source>
</evidence>
<feature type="domain" description="ImpA C-terminal" evidence="3">
    <location>
        <begin position="286"/>
        <end position="432"/>
    </location>
</feature>
<keyword evidence="1" id="KW-0812">Transmembrane</keyword>
<protein>
    <submittedName>
        <fullName evidence="4">Type VI secretion system protein VasL</fullName>
    </submittedName>
</protein>
<keyword evidence="5" id="KW-1185">Reference proteome</keyword>
<reference evidence="5" key="1">
    <citation type="submission" date="2017-09" db="EMBL/GenBank/DDBJ databases">
        <authorList>
            <person name="Varghese N."/>
            <person name="Submissions S."/>
        </authorList>
    </citation>
    <scope>NUCLEOTIDE SEQUENCE [LARGE SCALE GENOMIC DNA]</scope>
    <source>
        <strain evidence="5">JKS000234</strain>
    </source>
</reference>
<dbReference type="RefSeq" id="WP_097097022.1">
    <property type="nucleotide sequence ID" value="NZ_OCMY01000001.1"/>
</dbReference>
<evidence type="ECO:0000313" key="5">
    <source>
        <dbReference type="Proteomes" id="UP000219271"/>
    </source>
</evidence>
<dbReference type="Pfam" id="PF06812">
    <property type="entry name" value="ImpA_N"/>
    <property type="match status" value="1"/>
</dbReference>
<evidence type="ECO:0000256" key="1">
    <source>
        <dbReference type="SAM" id="Phobius"/>
    </source>
</evidence>
<dbReference type="AlphaFoldDB" id="A0A286BYF3"/>
<dbReference type="InterPro" id="IPR010657">
    <property type="entry name" value="ImpA_N"/>
</dbReference>
<dbReference type="PANTHER" id="PTHR37024:SF5">
    <property type="entry name" value="IMPA N-TERMINAL DOMAIN-CONTAINING PROTEIN"/>
    <property type="match status" value="1"/>
</dbReference>
<dbReference type="EMBL" id="OCMY01000001">
    <property type="protein sequence ID" value="SOD39184.1"/>
    <property type="molecule type" value="Genomic_DNA"/>
</dbReference>
<dbReference type="InterPro" id="IPR021069">
    <property type="entry name" value="ImpA_C"/>
</dbReference>
<feature type="transmembrane region" description="Helical" evidence="1">
    <location>
        <begin position="219"/>
        <end position="242"/>
    </location>
</feature>
<name>A0A286BYF3_9GAMM</name>
<dbReference type="Pfam" id="PF12486">
    <property type="entry name" value="VasL"/>
    <property type="match status" value="1"/>
</dbReference>
<dbReference type="OrthoDB" id="5579595at2"/>